<name>A0A0J1BGQ6_RHOIS</name>
<dbReference type="STRING" id="595434.RISK_002352"/>
<reference evidence="1" key="1">
    <citation type="submission" date="2015-05" db="EMBL/GenBank/DDBJ databases">
        <title>Permanent draft genome of Rhodopirellula islandicus K833.</title>
        <authorList>
            <person name="Kizina J."/>
            <person name="Richter M."/>
            <person name="Glockner F.O."/>
            <person name="Harder J."/>
        </authorList>
    </citation>
    <scope>NUCLEOTIDE SEQUENCE [LARGE SCALE GENOMIC DNA]</scope>
    <source>
        <strain evidence="1">K833</strain>
    </source>
</reference>
<gene>
    <name evidence="1" type="ORF">RISK_002352</name>
</gene>
<dbReference type="PATRIC" id="fig|595434.4.peg.2247"/>
<keyword evidence="2" id="KW-1185">Reference proteome</keyword>
<proteinExistence type="predicted"/>
<comment type="caution">
    <text evidence="1">The sequence shown here is derived from an EMBL/GenBank/DDBJ whole genome shotgun (WGS) entry which is preliminary data.</text>
</comment>
<protein>
    <submittedName>
        <fullName evidence="1">Uncharacterized protein</fullName>
    </submittedName>
</protein>
<sequence length="46" mass="5127">MSRAVSLVQDAAELLQLFRDLEPRQQAELLSIAKGMTASRQSVHQC</sequence>
<evidence type="ECO:0000313" key="2">
    <source>
        <dbReference type="Proteomes" id="UP000036367"/>
    </source>
</evidence>
<accession>A0A0J1BGQ6</accession>
<dbReference type="Proteomes" id="UP000036367">
    <property type="component" value="Unassembled WGS sequence"/>
</dbReference>
<organism evidence="1 2">
    <name type="scientific">Rhodopirellula islandica</name>
    <dbReference type="NCBI Taxonomy" id="595434"/>
    <lineage>
        <taxon>Bacteria</taxon>
        <taxon>Pseudomonadati</taxon>
        <taxon>Planctomycetota</taxon>
        <taxon>Planctomycetia</taxon>
        <taxon>Pirellulales</taxon>
        <taxon>Pirellulaceae</taxon>
        <taxon>Rhodopirellula</taxon>
    </lineage>
</organism>
<evidence type="ECO:0000313" key="1">
    <source>
        <dbReference type="EMBL" id="KLU05720.1"/>
    </source>
</evidence>
<dbReference type="AlphaFoldDB" id="A0A0J1BGQ6"/>
<dbReference type="EMBL" id="LECT01000017">
    <property type="protein sequence ID" value="KLU05720.1"/>
    <property type="molecule type" value="Genomic_DNA"/>
</dbReference>